<organism evidence="1 2">
    <name type="scientific">Drosophila rubida</name>
    <dbReference type="NCBI Taxonomy" id="30044"/>
    <lineage>
        <taxon>Eukaryota</taxon>
        <taxon>Metazoa</taxon>
        <taxon>Ecdysozoa</taxon>
        <taxon>Arthropoda</taxon>
        <taxon>Hexapoda</taxon>
        <taxon>Insecta</taxon>
        <taxon>Pterygota</taxon>
        <taxon>Neoptera</taxon>
        <taxon>Endopterygota</taxon>
        <taxon>Diptera</taxon>
        <taxon>Brachycera</taxon>
        <taxon>Muscomorpha</taxon>
        <taxon>Ephydroidea</taxon>
        <taxon>Drosophilidae</taxon>
        <taxon>Drosophila</taxon>
    </lineage>
</organism>
<proteinExistence type="predicted"/>
<feature type="non-terminal residue" evidence="1">
    <location>
        <position position="356"/>
    </location>
</feature>
<dbReference type="Gene3D" id="3.80.10.10">
    <property type="entry name" value="Ribonuclease Inhibitor"/>
    <property type="match status" value="1"/>
</dbReference>
<dbReference type="EMBL" id="JAJJHW010001127">
    <property type="protein sequence ID" value="KAH8377389.1"/>
    <property type="molecule type" value="Genomic_DNA"/>
</dbReference>
<dbReference type="Proteomes" id="UP001200034">
    <property type="component" value="Unassembled WGS sequence"/>
</dbReference>
<keyword evidence="2" id="KW-1185">Reference proteome</keyword>
<dbReference type="InterPro" id="IPR032675">
    <property type="entry name" value="LRR_dom_sf"/>
</dbReference>
<accession>A0AAD4K4K0</accession>
<comment type="caution">
    <text evidence="1">The sequence shown here is derived from an EMBL/GenBank/DDBJ whole genome shotgun (WGS) entry which is preliminary data.</text>
</comment>
<dbReference type="AlphaFoldDB" id="A0AAD4K4K0"/>
<evidence type="ECO:0000313" key="1">
    <source>
        <dbReference type="EMBL" id="KAH8377389.1"/>
    </source>
</evidence>
<dbReference type="SUPFAM" id="SSF52047">
    <property type="entry name" value="RNI-like"/>
    <property type="match status" value="1"/>
</dbReference>
<gene>
    <name evidence="1" type="ORF">KR093_005211</name>
</gene>
<evidence type="ECO:0008006" key="3">
    <source>
        <dbReference type="Google" id="ProtNLM"/>
    </source>
</evidence>
<evidence type="ECO:0000313" key="2">
    <source>
        <dbReference type="Proteomes" id="UP001200034"/>
    </source>
</evidence>
<sequence length="356" mass="41477">TKMLDVLNDDCQLAIIKCLNLTDQFALYEATEGYPNRLNSNITFAWEHQLCFELDGKSYDKFEEVPELLNIFLSSINATVQELKLEWVTIDILKRWESYTFCSMKALEYKLDDCNCDVDDANEAIKIIAKLFPGLRSVKPYGGFDCSHLPIWTQLRKLDLSEWSPSSVMEYSSVQEITKCLLLEELILSYYFEWPGIYDVVMVLPKLHTLSFSLKDDDLIFVNLLEKRGKEVHTIIFNDCIWEYKVPTLHKMSNLRHLTLLEDDGFTSEMLLELVADLKHLEQIDLVDCQLWTGEEELWRTVASCPSLRTLNISGMQLYENFFEFSRRVMDKTLNNRAQPLTLHCHNTGNYEELVS</sequence>
<name>A0AAD4K4K0_9MUSC</name>
<protein>
    <recommendedName>
        <fullName evidence="3">F-box protein</fullName>
    </recommendedName>
</protein>
<reference evidence="1" key="1">
    <citation type="journal article" date="2021" name="Mol. Ecol. Resour.">
        <title>Phylogenomic analyses of the genus Drosophila reveals genomic signals of climate adaptation.</title>
        <authorList>
            <person name="Li F."/>
            <person name="Rane R.V."/>
            <person name="Luria V."/>
            <person name="Xiong Z."/>
            <person name="Chen J."/>
            <person name="Li Z."/>
            <person name="Catullo R.A."/>
            <person name="Griffin P.C."/>
            <person name="Schiffer M."/>
            <person name="Pearce S."/>
            <person name="Lee S.F."/>
            <person name="McElroy K."/>
            <person name="Stocker A."/>
            <person name="Shirriffs J."/>
            <person name="Cockerell F."/>
            <person name="Coppin C."/>
            <person name="Sgro C.M."/>
            <person name="Karger A."/>
            <person name="Cain J.W."/>
            <person name="Weber J.A."/>
            <person name="Santpere G."/>
            <person name="Kirschner M.W."/>
            <person name="Hoffmann A.A."/>
            <person name="Oakeshott J.G."/>
            <person name="Zhang G."/>
        </authorList>
    </citation>
    <scope>NUCLEOTIDE SEQUENCE</scope>
    <source>
        <strain evidence="1">BGI-SZ-2011g</strain>
    </source>
</reference>
<feature type="non-terminal residue" evidence="1">
    <location>
        <position position="1"/>
    </location>
</feature>